<accession>A0ACB9FA23</accession>
<proteinExistence type="predicted"/>
<reference evidence="2" key="1">
    <citation type="journal article" date="2022" name="Mol. Ecol. Resour.">
        <title>The genomes of chicory, endive, great burdock and yacon provide insights into Asteraceae palaeo-polyploidization history and plant inulin production.</title>
        <authorList>
            <person name="Fan W."/>
            <person name="Wang S."/>
            <person name="Wang H."/>
            <person name="Wang A."/>
            <person name="Jiang F."/>
            <person name="Liu H."/>
            <person name="Zhao H."/>
            <person name="Xu D."/>
            <person name="Zhang Y."/>
        </authorList>
    </citation>
    <scope>NUCLEOTIDE SEQUENCE [LARGE SCALE GENOMIC DNA]</scope>
    <source>
        <strain evidence="2">cv. Punajuju</strain>
    </source>
</reference>
<evidence type="ECO:0000313" key="2">
    <source>
        <dbReference type="Proteomes" id="UP001055811"/>
    </source>
</evidence>
<dbReference type="EMBL" id="CM042011">
    <property type="protein sequence ID" value="KAI3767675.1"/>
    <property type="molecule type" value="Genomic_DNA"/>
</dbReference>
<dbReference type="Proteomes" id="UP001055811">
    <property type="component" value="Linkage Group LG03"/>
</dbReference>
<evidence type="ECO:0000313" key="1">
    <source>
        <dbReference type="EMBL" id="KAI3767675.1"/>
    </source>
</evidence>
<comment type="caution">
    <text evidence="1">The sequence shown here is derived from an EMBL/GenBank/DDBJ whole genome shotgun (WGS) entry which is preliminary data.</text>
</comment>
<keyword evidence="2" id="KW-1185">Reference proteome</keyword>
<protein>
    <submittedName>
        <fullName evidence="1">Uncharacterized protein</fullName>
    </submittedName>
</protein>
<organism evidence="1 2">
    <name type="scientific">Cichorium intybus</name>
    <name type="common">Chicory</name>
    <dbReference type="NCBI Taxonomy" id="13427"/>
    <lineage>
        <taxon>Eukaryota</taxon>
        <taxon>Viridiplantae</taxon>
        <taxon>Streptophyta</taxon>
        <taxon>Embryophyta</taxon>
        <taxon>Tracheophyta</taxon>
        <taxon>Spermatophyta</taxon>
        <taxon>Magnoliopsida</taxon>
        <taxon>eudicotyledons</taxon>
        <taxon>Gunneridae</taxon>
        <taxon>Pentapetalae</taxon>
        <taxon>asterids</taxon>
        <taxon>campanulids</taxon>
        <taxon>Asterales</taxon>
        <taxon>Asteraceae</taxon>
        <taxon>Cichorioideae</taxon>
        <taxon>Cichorieae</taxon>
        <taxon>Cichoriinae</taxon>
        <taxon>Cichorium</taxon>
    </lineage>
</organism>
<sequence length="81" mass="9060">MFVIILDIDRFLSEKYITFSDVIISATTKILHNRIIIIPFIIINGQKFKTSISATSAEYQSPGASLIDIKSTVKSAPREKT</sequence>
<reference evidence="1 2" key="2">
    <citation type="journal article" date="2022" name="Mol. Ecol. Resour.">
        <title>The genomes of chicory, endive, great burdock and yacon provide insights into Asteraceae paleo-polyploidization history and plant inulin production.</title>
        <authorList>
            <person name="Fan W."/>
            <person name="Wang S."/>
            <person name="Wang H."/>
            <person name="Wang A."/>
            <person name="Jiang F."/>
            <person name="Liu H."/>
            <person name="Zhao H."/>
            <person name="Xu D."/>
            <person name="Zhang Y."/>
        </authorList>
    </citation>
    <scope>NUCLEOTIDE SEQUENCE [LARGE SCALE GENOMIC DNA]</scope>
    <source>
        <strain evidence="2">cv. Punajuju</strain>
        <tissue evidence="1">Leaves</tissue>
    </source>
</reference>
<gene>
    <name evidence="1" type="ORF">L2E82_17998</name>
</gene>
<name>A0ACB9FA23_CICIN</name>